<dbReference type="RefSeq" id="WP_209971110.1">
    <property type="nucleotide sequence ID" value="NZ_JAGGLB010000004.1"/>
</dbReference>
<dbReference type="Proteomes" id="UP001519287">
    <property type="component" value="Unassembled WGS sequence"/>
</dbReference>
<proteinExistence type="predicted"/>
<comment type="caution">
    <text evidence="1">The sequence shown here is derived from an EMBL/GenBank/DDBJ whole genome shotgun (WGS) entry which is preliminary data.</text>
</comment>
<dbReference type="PROSITE" id="PS51257">
    <property type="entry name" value="PROKAR_LIPOPROTEIN"/>
    <property type="match status" value="1"/>
</dbReference>
<dbReference type="SUPFAM" id="SSF53850">
    <property type="entry name" value="Periplasmic binding protein-like II"/>
    <property type="match status" value="1"/>
</dbReference>
<evidence type="ECO:0000313" key="1">
    <source>
        <dbReference type="EMBL" id="MBP1990334.1"/>
    </source>
</evidence>
<sequence length="558" mass="62335">MKKRNWLYMVAVLTLILTVIGCQKKEASTEVKPAGNAESNMTEPGQYPIVKKPEPPITIAISKGSIAGIIDMNTNDATKWLEKKTNLNFEFNIGPEDPTEYQQKVNLMLASNTDLPDVFLHGLGVDQISTYGQQGTFLALNDYIDKYGVNIKKLMIKYPDLLKGVTAPDGNIYAIPGLNECQHCMNSQKFWINQKWLDKLGKKLPETPDELYEVLKAFKENDMNENGKQDELPLISMSDGWMNDLTGFLMNPFVISTGKGYDWLYLDQGEVKASYAQEGWRDGLGYLKKLYMDGLLDKEAFVLKSNQAPALTGGPDGNRVGAFAAGALSNGVDIANPGAREEFAALPPLKDSKGERKTPYIKPGAFPALVISKSAKNPEAAFRMGDSFLTDFTEDEEWREFFVGPEGKGWKKAGSGDIGLDGKPAVWIELTSHGSLGNESWGVASRLYEPARNKANLAVQPGIFNQESILYSASVNNYMPYQVDVVVPSVYYTEEEAQSMSEIKNQINRYVEENIFKFVTGEKDIEKNWDAYLKDLNKFGLENYIKTVQTAYDRQYKD</sequence>
<name>A0ABS4IRX9_9BACL</name>
<accession>A0ABS4IRX9</accession>
<organism evidence="1 2">
    <name type="scientific">Paenibacillus eucommiae</name>
    <dbReference type="NCBI Taxonomy" id="1355755"/>
    <lineage>
        <taxon>Bacteria</taxon>
        <taxon>Bacillati</taxon>
        <taxon>Bacillota</taxon>
        <taxon>Bacilli</taxon>
        <taxon>Bacillales</taxon>
        <taxon>Paenibacillaceae</taxon>
        <taxon>Paenibacillus</taxon>
    </lineage>
</organism>
<reference evidence="1 2" key="1">
    <citation type="submission" date="2021-03" db="EMBL/GenBank/DDBJ databases">
        <title>Genomic Encyclopedia of Type Strains, Phase IV (KMG-IV): sequencing the most valuable type-strain genomes for metagenomic binning, comparative biology and taxonomic classification.</title>
        <authorList>
            <person name="Goeker M."/>
        </authorList>
    </citation>
    <scope>NUCLEOTIDE SEQUENCE [LARGE SCALE GENOMIC DNA]</scope>
    <source>
        <strain evidence="1 2">DSM 26048</strain>
    </source>
</reference>
<dbReference type="EMBL" id="JAGGLB010000004">
    <property type="protein sequence ID" value="MBP1990334.1"/>
    <property type="molecule type" value="Genomic_DNA"/>
</dbReference>
<dbReference type="Gene3D" id="3.40.190.10">
    <property type="entry name" value="Periplasmic binding protein-like II"/>
    <property type="match status" value="2"/>
</dbReference>
<keyword evidence="2" id="KW-1185">Reference proteome</keyword>
<evidence type="ECO:0000313" key="2">
    <source>
        <dbReference type="Proteomes" id="UP001519287"/>
    </source>
</evidence>
<protein>
    <submittedName>
        <fullName evidence="1">Aldouronate transport system substrate-binding protein</fullName>
    </submittedName>
</protein>
<gene>
    <name evidence="1" type="ORF">J2Z66_001932</name>
</gene>